<keyword evidence="14" id="KW-0413">Isomerase</keyword>
<comment type="similarity">
    <text evidence="3">Belongs to the helicase family. RecQ subfamily.</text>
</comment>
<protein>
    <recommendedName>
        <fullName evidence="16">DNA helicase RecQ</fullName>
        <ecNumber evidence="16">5.6.2.4</ecNumber>
    </recommendedName>
</protein>
<proteinExistence type="inferred from homology"/>
<dbReference type="Gene3D" id="1.10.150.80">
    <property type="entry name" value="HRDC domain"/>
    <property type="match status" value="1"/>
</dbReference>
<keyword evidence="9" id="KW-0862">Zinc</keyword>
<dbReference type="InterPro" id="IPR011545">
    <property type="entry name" value="DEAD/DEAH_box_helicase_dom"/>
</dbReference>
<dbReference type="GO" id="GO:0005524">
    <property type="term" value="F:ATP binding"/>
    <property type="evidence" value="ECO:0007669"/>
    <property type="project" value="UniProtKB-KW"/>
</dbReference>
<evidence type="ECO:0000259" key="18">
    <source>
        <dbReference type="PROSITE" id="PS51192"/>
    </source>
</evidence>
<evidence type="ECO:0000259" key="19">
    <source>
        <dbReference type="PROSITE" id="PS51194"/>
    </source>
</evidence>
<dbReference type="InterPro" id="IPR010997">
    <property type="entry name" value="HRDC-like_sf"/>
</dbReference>
<dbReference type="Pfam" id="PF16124">
    <property type="entry name" value="RecQ_Zn_bind"/>
    <property type="match status" value="1"/>
</dbReference>
<dbReference type="FunFam" id="1.10.150.80:FF:000002">
    <property type="entry name" value="ATP-dependent DNA helicase RecQ"/>
    <property type="match status" value="1"/>
</dbReference>
<dbReference type="Pfam" id="PF00570">
    <property type="entry name" value="HRDC"/>
    <property type="match status" value="1"/>
</dbReference>
<dbReference type="GO" id="GO:0043590">
    <property type="term" value="C:bacterial nucleoid"/>
    <property type="evidence" value="ECO:0007669"/>
    <property type="project" value="TreeGrafter"/>
</dbReference>
<dbReference type="InterPro" id="IPR044876">
    <property type="entry name" value="HRDC_dom_sf"/>
</dbReference>
<feature type="domain" description="Helicase ATP-binding" evidence="18">
    <location>
        <begin position="36"/>
        <end position="205"/>
    </location>
</feature>
<name>A0A6I0VDX7_BIFAD</name>
<dbReference type="CDD" id="cd17920">
    <property type="entry name" value="DEXHc_RecQ"/>
    <property type="match status" value="1"/>
</dbReference>
<evidence type="ECO:0000313" key="21">
    <source>
        <dbReference type="Proteomes" id="UP000470926"/>
    </source>
</evidence>
<dbReference type="Pfam" id="PF00270">
    <property type="entry name" value="DEAD"/>
    <property type="match status" value="1"/>
</dbReference>
<sequence>MTQAVDSADSVDPSALEALNRYFGYDSFRPGQSGIVSAILTGHDVLGVMPTGAGKSICYQIPAAILPGVAIVISPLISLMRDQVDALNDVGLPAAFINTTQTPDEQDLVFAQALSGQIKLLYVAPERLETERFRNFAVRVPISLVAVDEAHCVSQWGQDFRSSYLGIGEFIAGLPTRPTVAAFTATATERVRRDIVSILGLYTPSITVTGFDRPNLYFDVISMPRKDKASWVASYIASHPDESGIVYCATRKETEALAESLNSAVAELRAAGGADVSDIGTIAVAYHGGMSADAREKAQRDFVTDRVPVVVATNAFGMGIDKSNVRFVIHHNMPESIEAYYQEAGRAGRDGEPSRCTLLWNESDIVTRRRLLDSDYENERLTPEEQEAVRASKRRLLDAMVGYCRTTDCLHAYMTRYFGETAGAAAKTDGKCVGGCANCEHTFETIDVTDIARAISRCVHDVNQHVGSGKIVKVLRGSKAQDLSYLNPESLPSFGMLDEVPEARIRDVLSQMATDGFLTIAEGRLPIVGFGPRAAETVAPEFHYDIKKIKRADARARRTPDVSTPAVGSYVPDDGDEALFQKLRALRLDIARELGKPPYIVFSDKTLRDMVRVKPITDDQFLAVNGVGESKLKQYGERFMAAIREDSGDEA</sequence>
<keyword evidence="8 20" id="KW-0347">Helicase</keyword>
<dbReference type="InterPro" id="IPR006293">
    <property type="entry name" value="DNA_helicase_ATP-dep_RecQ_bac"/>
</dbReference>
<comment type="cofactor">
    <cofactor evidence="1">
        <name>Mg(2+)</name>
        <dbReference type="ChEBI" id="CHEBI:18420"/>
    </cofactor>
</comment>
<dbReference type="PROSITE" id="PS50967">
    <property type="entry name" value="HRDC"/>
    <property type="match status" value="1"/>
</dbReference>
<keyword evidence="13" id="KW-0234">DNA repair</keyword>
<evidence type="ECO:0000256" key="1">
    <source>
        <dbReference type="ARBA" id="ARBA00001946"/>
    </source>
</evidence>
<evidence type="ECO:0000256" key="5">
    <source>
        <dbReference type="ARBA" id="ARBA00022741"/>
    </source>
</evidence>
<comment type="cofactor">
    <cofactor evidence="2">
        <name>Zn(2+)</name>
        <dbReference type="ChEBI" id="CHEBI:29105"/>
    </cofactor>
</comment>
<dbReference type="GO" id="GO:0009432">
    <property type="term" value="P:SOS response"/>
    <property type="evidence" value="ECO:0007669"/>
    <property type="project" value="UniProtKB-UniRule"/>
</dbReference>
<comment type="caution">
    <text evidence="20">The sequence shown here is derived from an EMBL/GenBank/DDBJ whole genome shotgun (WGS) entry which is preliminary data.</text>
</comment>
<keyword evidence="12" id="KW-0233">DNA recombination</keyword>
<feature type="domain" description="Helicase C-terminal" evidence="19">
    <location>
        <begin position="228"/>
        <end position="397"/>
    </location>
</feature>
<evidence type="ECO:0000256" key="14">
    <source>
        <dbReference type="ARBA" id="ARBA00023235"/>
    </source>
</evidence>
<accession>A0A6I0VDX7</accession>
<dbReference type="GO" id="GO:0046872">
    <property type="term" value="F:metal ion binding"/>
    <property type="evidence" value="ECO:0007669"/>
    <property type="project" value="UniProtKB-KW"/>
</dbReference>
<dbReference type="GO" id="GO:0009378">
    <property type="term" value="F:four-way junction helicase activity"/>
    <property type="evidence" value="ECO:0007669"/>
    <property type="project" value="TreeGrafter"/>
</dbReference>
<dbReference type="FunFam" id="3.40.50.300:FF:001389">
    <property type="entry name" value="ATP-dependent DNA helicase RecQ"/>
    <property type="match status" value="1"/>
</dbReference>
<evidence type="ECO:0000256" key="3">
    <source>
        <dbReference type="ARBA" id="ARBA00005446"/>
    </source>
</evidence>
<dbReference type="GO" id="GO:0005737">
    <property type="term" value="C:cytoplasm"/>
    <property type="evidence" value="ECO:0007669"/>
    <property type="project" value="TreeGrafter"/>
</dbReference>
<dbReference type="InterPro" id="IPR018982">
    <property type="entry name" value="RQC_domain"/>
</dbReference>
<keyword evidence="5" id="KW-0547">Nucleotide-binding</keyword>
<dbReference type="EC" id="5.6.2.4" evidence="16"/>
<dbReference type="InterPro" id="IPR027417">
    <property type="entry name" value="P-loop_NTPase"/>
</dbReference>
<dbReference type="PANTHER" id="PTHR13710">
    <property type="entry name" value="DNA HELICASE RECQ FAMILY MEMBER"/>
    <property type="match status" value="1"/>
</dbReference>
<dbReference type="AlphaFoldDB" id="A0A6I0VDX7"/>
<dbReference type="PROSITE" id="PS51194">
    <property type="entry name" value="HELICASE_CTER"/>
    <property type="match status" value="1"/>
</dbReference>
<keyword evidence="6" id="KW-0227">DNA damage</keyword>
<reference evidence="20 21" key="1">
    <citation type="journal article" date="2019" name="Nat. Med.">
        <title>A library of human gut bacterial isolates paired with longitudinal multiomics data enables mechanistic microbiome research.</title>
        <authorList>
            <person name="Poyet M."/>
            <person name="Groussin M."/>
            <person name="Gibbons S.M."/>
            <person name="Avila-Pacheco J."/>
            <person name="Jiang X."/>
            <person name="Kearney S.M."/>
            <person name="Perrotta A.R."/>
            <person name="Berdy B."/>
            <person name="Zhao S."/>
            <person name="Lieberman T.D."/>
            <person name="Swanson P.K."/>
            <person name="Smith M."/>
            <person name="Roesemann S."/>
            <person name="Alexander J.E."/>
            <person name="Rich S.A."/>
            <person name="Livny J."/>
            <person name="Vlamakis H."/>
            <person name="Clish C."/>
            <person name="Bullock K."/>
            <person name="Deik A."/>
            <person name="Scott J."/>
            <person name="Pierce K.A."/>
            <person name="Xavier R.J."/>
            <person name="Alm E.J."/>
        </authorList>
    </citation>
    <scope>NUCLEOTIDE SEQUENCE [LARGE SCALE GENOMIC DNA]</scope>
    <source>
        <strain evidence="20 21">BIOML-A26</strain>
    </source>
</reference>
<evidence type="ECO:0000256" key="9">
    <source>
        <dbReference type="ARBA" id="ARBA00022833"/>
    </source>
</evidence>
<dbReference type="InterPro" id="IPR004589">
    <property type="entry name" value="DNA_helicase_ATP-dep_RecQ"/>
</dbReference>
<dbReference type="NCBIfam" id="TIGR01389">
    <property type="entry name" value="recQ"/>
    <property type="match status" value="1"/>
</dbReference>
<evidence type="ECO:0000256" key="8">
    <source>
        <dbReference type="ARBA" id="ARBA00022806"/>
    </source>
</evidence>
<keyword evidence="7 20" id="KW-0378">Hydrolase</keyword>
<dbReference type="Gene3D" id="1.10.10.10">
    <property type="entry name" value="Winged helix-like DNA-binding domain superfamily/Winged helix DNA-binding domain"/>
    <property type="match status" value="1"/>
</dbReference>
<feature type="domain" description="HRDC" evidence="17">
    <location>
        <begin position="573"/>
        <end position="651"/>
    </location>
</feature>
<dbReference type="InterPro" id="IPR002121">
    <property type="entry name" value="HRDC_dom"/>
</dbReference>
<evidence type="ECO:0000256" key="13">
    <source>
        <dbReference type="ARBA" id="ARBA00023204"/>
    </source>
</evidence>
<dbReference type="GO" id="GO:0030894">
    <property type="term" value="C:replisome"/>
    <property type="evidence" value="ECO:0007669"/>
    <property type="project" value="TreeGrafter"/>
</dbReference>
<dbReference type="GO" id="GO:0006281">
    <property type="term" value="P:DNA repair"/>
    <property type="evidence" value="ECO:0007669"/>
    <property type="project" value="UniProtKB-KW"/>
</dbReference>
<dbReference type="InterPro" id="IPR036390">
    <property type="entry name" value="WH_DNA-bd_sf"/>
</dbReference>
<dbReference type="SUPFAM" id="SSF47819">
    <property type="entry name" value="HRDC-like"/>
    <property type="match status" value="1"/>
</dbReference>
<dbReference type="SMART" id="SM00341">
    <property type="entry name" value="HRDC"/>
    <property type="match status" value="1"/>
</dbReference>
<dbReference type="PROSITE" id="PS51192">
    <property type="entry name" value="HELICASE_ATP_BIND_1"/>
    <property type="match status" value="1"/>
</dbReference>
<dbReference type="Pfam" id="PF00271">
    <property type="entry name" value="Helicase_C"/>
    <property type="match status" value="1"/>
</dbReference>
<dbReference type="InterPro" id="IPR032284">
    <property type="entry name" value="RecQ_Zn-bd"/>
</dbReference>
<dbReference type="GO" id="GO:0003677">
    <property type="term" value="F:DNA binding"/>
    <property type="evidence" value="ECO:0007669"/>
    <property type="project" value="UniProtKB-KW"/>
</dbReference>
<dbReference type="GO" id="GO:0016787">
    <property type="term" value="F:hydrolase activity"/>
    <property type="evidence" value="ECO:0007669"/>
    <property type="project" value="UniProtKB-KW"/>
</dbReference>
<keyword evidence="10" id="KW-0067">ATP-binding</keyword>
<dbReference type="NCBIfam" id="TIGR00614">
    <property type="entry name" value="recQ_fam"/>
    <property type="match status" value="1"/>
</dbReference>
<dbReference type="GO" id="GO:0043138">
    <property type="term" value="F:3'-5' DNA helicase activity"/>
    <property type="evidence" value="ECO:0007669"/>
    <property type="project" value="UniProtKB-EC"/>
</dbReference>
<dbReference type="SMART" id="SM00956">
    <property type="entry name" value="RQC"/>
    <property type="match status" value="1"/>
</dbReference>
<dbReference type="SMART" id="SM00487">
    <property type="entry name" value="DEXDc"/>
    <property type="match status" value="1"/>
</dbReference>
<dbReference type="SUPFAM" id="SSF52540">
    <property type="entry name" value="P-loop containing nucleoside triphosphate hydrolases"/>
    <property type="match status" value="1"/>
</dbReference>
<evidence type="ECO:0000256" key="6">
    <source>
        <dbReference type="ARBA" id="ARBA00022763"/>
    </source>
</evidence>
<evidence type="ECO:0000256" key="2">
    <source>
        <dbReference type="ARBA" id="ARBA00001947"/>
    </source>
</evidence>
<dbReference type="Gene3D" id="3.40.50.300">
    <property type="entry name" value="P-loop containing nucleotide triphosphate hydrolases"/>
    <property type="match status" value="2"/>
</dbReference>
<dbReference type="GO" id="GO:0006310">
    <property type="term" value="P:DNA recombination"/>
    <property type="evidence" value="ECO:0007669"/>
    <property type="project" value="UniProtKB-UniRule"/>
</dbReference>
<dbReference type="InterPro" id="IPR001650">
    <property type="entry name" value="Helicase_C-like"/>
</dbReference>
<evidence type="ECO:0000313" key="20">
    <source>
        <dbReference type="EMBL" id="KAB6032112.1"/>
    </source>
</evidence>
<evidence type="ECO:0000256" key="10">
    <source>
        <dbReference type="ARBA" id="ARBA00022840"/>
    </source>
</evidence>
<evidence type="ECO:0000256" key="16">
    <source>
        <dbReference type="NCBIfam" id="TIGR01389"/>
    </source>
</evidence>
<evidence type="ECO:0000256" key="12">
    <source>
        <dbReference type="ARBA" id="ARBA00023172"/>
    </source>
</evidence>
<organism evidence="20 21">
    <name type="scientific">Bifidobacterium adolescentis</name>
    <dbReference type="NCBI Taxonomy" id="1680"/>
    <lineage>
        <taxon>Bacteria</taxon>
        <taxon>Bacillati</taxon>
        <taxon>Actinomycetota</taxon>
        <taxon>Actinomycetes</taxon>
        <taxon>Bifidobacteriales</taxon>
        <taxon>Bifidobacteriaceae</taxon>
        <taxon>Bifidobacterium</taxon>
    </lineage>
</organism>
<dbReference type="CDD" id="cd18794">
    <property type="entry name" value="SF2_C_RecQ"/>
    <property type="match status" value="1"/>
</dbReference>
<dbReference type="InterPro" id="IPR014001">
    <property type="entry name" value="Helicase_ATP-bd"/>
</dbReference>
<comment type="catalytic activity">
    <reaction evidence="15">
        <text>Couples ATP hydrolysis with the unwinding of duplex DNA by translocating in the 3'-5' direction.</text>
        <dbReference type="EC" id="5.6.2.4"/>
    </reaction>
</comment>
<evidence type="ECO:0000256" key="11">
    <source>
        <dbReference type="ARBA" id="ARBA00023125"/>
    </source>
</evidence>
<dbReference type="Proteomes" id="UP000470926">
    <property type="component" value="Unassembled WGS sequence"/>
</dbReference>
<keyword evidence="4" id="KW-0479">Metal-binding</keyword>
<evidence type="ECO:0000256" key="7">
    <source>
        <dbReference type="ARBA" id="ARBA00022801"/>
    </source>
</evidence>
<dbReference type="Pfam" id="PF09382">
    <property type="entry name" value="RQC"/>
    <property type="match status" value="1"/>
</dbReference>
<evidence type="ECO:0000259" key="17">
    <source>
        <dbReference type="PROSITE" id="PS50967"/>
    </source>
</evidence>
<gene>
    <name evidence="20" type="primary">recQ</name>
    <name evidence="20" type="ORF">GA542_02760</name>
</gene>
<keyword evidence="11" id="KW-0238">DNA-binding</keyword>
<dbReference type="PANTHER" id="PTHR13710:SF105">
    <property type="entry name" value="ATP-DEPENDENT DNA HELICASE Q1"/>
    <property type="match status" value="1"/>
</dbReference>
<evidence type="ECO:0000256" key="15">
    <source>
        <dbReference type="ARBA" id="ARBA00034617"/>
    </source>
</evidence>
<evidence type="ECO:0000256" key="4">
    <source>
        <dbReference type="ARBA" id="ARBA00022723"/>
    </source>
</evidence>
<dbReference type="InterPro" id="IPR036388">
    <property type="entry name" value="WH-like_DNA-bd_sf"/>
</dbReference>
<dbReference type="SUPFAM" id="SSF46785">
    <property type="entry name" value="Winged helix' DNA-binding domain"/>
    <property type="match status" value="1"/>
</dbReference>
<dbReference type="GO" id="GO:0006260">
    <property type="term" value="P:DNA replication"/>
    <property type="evidence" value="ECO:0007669"/>
    <property type="project" value="InterPro"/>
</dbReference>
<dbReference type="EMBL" id="WDFR01000001">
    <property type="protein sequence ID" value="KAB6032112.1"/>
    <property type="molecule type" value="Genomic_DNA"/>
</dbReference>
<dbReference type="SMART" id="SM00490">
    <property type="entry name" value="HELICc"/>
    <property type="match status" value="1"/>
</dbReference>